<name>G4THX1_SERID</name>
<protein>
    <submittedName>
        <fullName evidence="4">Related to WD40-repeat protein (Notchless protein)</fullName>
    </submittedName>
</protein>
<dbReference type="Gene3D" id="2.130.10.10">
    <property type="entry name" value="YVTN repeat-like/Quinoprotein amine dehydrogenase"/>
    <property type="match status" value="3"/>
</dbReference>
<dbReference type="CDD" id="cd00200">
    <property type="entry name" value="WD40"/>
    <property type="match status" value="1"/>
</dbReference>
<dbReference type="PROSITE" id="PS50294">
    <property type="entry name" value="WD_REPEATS_REGION"/>
    <property type="match status" value="3"/>
</dbReference>
<dbReference type="EMBL" id="CAFZ01000099">
    <property type="protein sequence ID" value="CCA70919.1"/>
    <property type="molecule type" value="Genomic_DNA"/>
</dbReference>
<evidence type="ECO:0000313" key="5">
    <source>
        <dbReference type="Proteomes" id="UP000007148"/>
    </source>
</evidence>
<dbReference type="SUPFAM" id="SSF50978">
    <property type="entry name" value="WD40 repeat-like"/>
    <property type="match status" value="1"/>
</dbReference>
<keyword evidence="5" id="KW-1185">Reference proteome</keyword>
<dbReference type="eggNOG" id="KOG0266">
    <property type="taxonomic scope" value="Eukaryota"/>
</dbReference>
<evidence type="ECO:0000256" key="1">
    <source>
        <dbReference type="ARBA" id="ARBA00022574"/>
    </source>
</evidence>
<organism evidence="4 5">
    <name type="scientific">Serendipita indica (strain DSM 11827)</name>
    <name type="common">Root endophyte fungus</name>
    <name type="synonym">Piriformospora indica</name>
    <dbReference type="NCBI Taxonomy" id="1109443"/>
    <lineage>
        <taxon>Eukaryota</taxon>
        <taxon>Fungi</taxon>
        <taxon>Dikarya</taxon>
        <taxon>Basidiomycota</taxon>
        <taxon>Agaricomycotina</taxon>
        <taxon>Agaricomycetes</taxon>
        <taxon>Sebacinales</taxon>
        <taxon>Serendipitaceae</taxon>
        <taxon>Serendipita</taxon>
    </lineage>
</organism>
<feature type="repeat" description="WD" evidence="3">
    <location>
        <begin position="353"/>
        <end position="385"/>
    </location>
</feature>
<dbReference type="PROSITE" id="PS50082">
    <property type="entry name" value="WD_REPEATS_2"/>
    <property type="match status" value="5"/>
</dbReference>
<feature type="repeat" description="WD" evidence="3">
    <location>
        <begin position="396"/>
        <end position="428"/>
    </location>
</feature>
<feature type="repeat" description="WD" evidence="3">
    <location>
        <begin position="280"/>
        <end position="308"/>
    </location>
</feature>
<dbReference type="InterPro" id="IPR015943">
    <property type="entry name" value="WD40/YVTN_repeat-like_dom_sf"/>
</dbReference>
<evidence type="ECO:0000256" key="3">
    <source>
        <dbReference type="PROSITE-ProRule" id="PRU00221"/>
    </source>
</evidence>
<keyword evidence="2" id="KW-0677">Repeat</keyword>
<dbReference type="InParanoid" id="G4THX1"/>
<dbReference type="InterPro" id="IPR036322">
    <property type="entry name" value="WD40_repeat_dom_sf"/>
</dbReference>
<comment type="caution">
    <text evidence="4">The sequence shown here is derived from an EMBL/GenBank/DDBJ whole genome shotgun (WGS) entry which is preliminary data.</text>
</comment>
<dbReference type="HOGENOM" id="CLU_533296_0_0_1"/>
<dbReference type="InterPro" id="IPR001680">
    <property type="entry name" value="WD40_rpt"/>
</dbReference>
<dbReference type="AlphaFoldDB" id="G4THX1"/>
<dbReference type="OrthoDB" id="10267950at2759"/>
<dbReference type="PANTHER" id="PTHR19848:SF8">
    <property type="entry name" value="F-BOX AND WD REPEAT DOMAIN CONTAINING 7"/>
    <property type="match status" value="1"/>
</dbReference>
<dbReference type="Proteomes" id="UP000007148">
    <property type="component" value="Unassembled WGS sequence"/>
</dbReference>
<reference evidence="4 5" key="1">
    <citation type="journal article" date="2011" name="PLoS Pathog.">
        <title>Endophytic Life Strategies Decoded by Genome and Transcriptome Analyses of the Mutualistic Root Symbiont Piriformospora indica.</title>
        <authorList>
            <person name="Zuccaro A."/>
            <person name="Lahrmann U."/>
            <person name="Guldener U."/>
            <person name="Langen G."/>
            <person name="Pfiffi S."/>
            <person name="Biedenkopf D."/>
            <person name="Wong P."/>
            <person name="Samans B."/>
            <person name="Grimm C."/>
            <person name="Basiewicz M."/>
            <person name="Murat C."/>
            <person name="Martin F."/>
            <person name="Kogel K.H."/>
        </authorList>
    </citation>
    <scope>NUCLEOTIDE SEQUENCE [LARGE SCALE GENOMIC DNA]</scope>
    <source>
        <strain evidence="4 5">DSM 11827</strain>
    </source>
</reference>
<gene>
    <name evidence="4" type="ORF">PIIN_04855</name>
</gene>
<accession>G4THX1</accession>
<proteinExistence type="predicted"/>
<evidence type="ECO:0000256" key="2">
    <source>
        <dbReference type="ARBA" id="ARBA00022737"/>
    </source>
</evidence>
<dbReference type="SMART" id="SM00320">
    <property type="entry name" value="WD40"/>
    <property type="match status" value="6"/>
</dbReference>
<feature type="repeat" description="WD" evidence="3">
    <location>
        <begin position="310"/>
        <end position="351"/>
    </location>
</feature>
<dbReference type="PANTHER" id="PTHR19848">
    <property type="entry name" value="WD40 REPEAT PROTEIN"/>
    <property type="match status" value="1"/>
</dbReference>
<feature type="repeat" description="WD" evidence="3">
    <location>
        <begin position="475"/>
        <end position="498"/>
    </location>
</feature>
<evidence type="ECO:0000313" key="4">
    <source>
        <dbReference type="EMBL" id="CCA70919.1"/>
    </source>
</evidence>
<dbReference type="Pfam" id="PF00400">
    <property type="entry name" value="WD40"/>
    <property type="match status" value="5"/>
</dbReference>
<keyword evidence="1 3" id="KW-0853">WD repeat</keyword>
<sequence>MAVAILKRKRKAAQLQRNHGGLHSCSLILLSPTLLSYEIVAHKFGLSKHSHLHHHISLLGCHFGARRFAVPQLPFAAHIKRLDKNVLYAAEIPVDGSSTVENSEGVREAVDRLSAELAMPIMAILDEIRNAYTRINRPMILNRQILDLDARVSRFISRRLRYANSHWLFHAVGTDNQQRKLENELQYDIQIPHSLYWIEILRSTGGVPPAITGLWAIVRHVGADESSVVQGSEYAVTAVAIPSDGSRIASGSREKKIRLRNADTTAASRTLRLGASNCISPDNSRLVPGSTNRTLRLWGLDNGQLLGGPLVGHGGWVTAVVFLPDGARVVSGSWNGKVGIWDAYIGKLLRESLECYKTSVMMVAFSPDGSRVFSVSLSKTIHIWDAYTIEPLGELLCGHDYWVSDVAFSPDNLRMASGSTDSTIRIRDAATIQPLGGPLLGHQSSLCAVAISSDGSRTVSGSKVTTIGRPVGQPLLGHTGEVIAVAFSPEGSRIVSGSGGCDYSNMECREW</sequence>
<dbReference type="STRING" id="1109443.G4THX1"/>